<proteinExistence type="predicted"/>
<dbReference type="Proteomes" id="UP001244640">
    <property type="component" value="Unassembled WGS sequence"/>
</dbReference>
<dbReference type="EMBL" id="JAUTBA010000001">
    <property type="protein sequence ID" value="MDQ1151034.1"/>
    <property type="molecule type" value="Genomic_DNA"/>
</dbReference>
<name>A0ABU0U7V7_9SPHI</name>
<keyword evidence="2" id="KW-0902">Two-component regulatory system</keyword>
<protein>
    <submittedName>
        <fullName evidence="5">Two-component system cell cycle response regulator DivK</fullName>
    </submittedName>
</protein>
<dbReference type="RefSeq" id="WP_307186582.1">
    <property type="nucleotide sequence ID" value="NZ_JAUTBA010000001.1"/>
</dbReference>
<dbReference type="Gene3D" id="3.40.50.2300">
    <property type="match status" value="1"/>
</dbReference>
<keyword evidence="6" id="KW-1185">Reference proteome</keyword>
<evidence type="ECO:0000256" key="2">
    <source>
        <dbReference type="ARBA" id="ARBA00023012"/>
    </source>
</evidence>
<dbReference type="Pfam" id="PF00072">
    <property type="entry name" value="Response_reg"/>
    <property type="match status" value="1"/>
</dbReference>
<feature type="domain" description="Response regulatory" evidence="4">
    <location>
        <begin position="6"/>
        <end position="123"/>
    </location>
</feature>
<sequence length="123" mass="13768">MDQNKVILIVDDDQRNIFALRLTLKAKGYRVLSSNSALDAIRLLETDHQIALVLLDMMMPEVDGYETIQLIRKLNSNSQLPIIAVTAQAMSGDREKCLNAGAQAYVSKPIDVDKLTLEIERLI</sequence>
<dbReference type="PROSITE" id="PS50110">
    <property type="entry name" value="RESPONSE_REGULATORY"/>
    <property type="match status" value="1"/>
</dbReference>
<dbReference type="PANTHER" id="PTHR45339">
    <property type="entry name" value="HYBRID SIGNAL TRANSDUCTION HISTIDINE KINASE J"/>
    <property type="match status" value="1"/>
</dbReference>
<accession>A0ABU0U7V7</accession>
<dbReference type="CDD" id="cd17546">
    <property type="entry name" value="REC_hyHK_CKI1_RcsC-like"/>
    <property type="match status" value="1"/>
</dbReference>
<dbReference type="PANTHER" id="PTHR45339:SF1">
    <property type="entry name" value="HYBRID SIGNAL TRANSDUCTION HISTIDINE KINASE J"/>
    <property type="match status" value="1"/>
</dbReference>
<keyword evidence="1 3" id="KW-0597">Phosphoprotein</keyword>
<evidence type="ECO:0000313" key="5">
    <source>
        <dbReference type="EMBL" id="MDQ1151034.1"/>
    </source>
</evidence>
<reference evidence="5 6" key="1">
    <citation type="submission" date="2023-07" db="EMBL/GenBank/DDBJ databases">
        <title>Functional and genomic diversity of the sorghum phyllosphere microbiome.</title>
        <authorList>
            <person name="Shade A."/>
        </authorList>
    </citation>
    <scope>NUCLEOTIDE SEQUENCE [LARGE SCALE GENOMIC DNA]</scope>
    <source>
        <strain evidence="5 6">SORGH_AS_0892</strain>
    </source>
</reference>
<gene>
    <name evidence="5" type="ORF">QE382_003018</name>
</gene>
<evidence type="ECO:0000259" key="4">
    <source>
        <dbReference type="PROSITE" id="PS50110"/>
    </source>
</evidence>
<evidence type="ECO:0000313" key="6">
    <source>
        <dbReference type="Proteomes" id="UP001244640"/>
    </source>
</evidence>
<evidence type="ECO:0000256" key="1">
    <source>
        <dbReference type="ARBA" id="ARBA00022553"/>
    </source>
</evidence>
<feature type="modified residue" description="4-aspartylphosphate" evidence="3">
    <location>
        <position position="56"/>
    </location>
</feature>
<dbReference type="SUPFAM" id="SSF52172">
    <property type="entry name" value="CheY-like"/>
    <property type="match status" value="1"/>
</dbReference>
<evidence type="ECO:0000256" key="3">
    <source>
        <dbReference type="PROSITE-ProRule" id="PRU00169"/>
    </source>
</evidence>
<dbReference type="InterPro" id="IPR001789">
    <property type="entry name" value="Sig_transdc_resp-reg_receiver"/>
</dbReference>
<organism evidence="5 6">
    <name type="scientific">Sphingobacterium zeae</name>
    <dbReference type="NCBI Taxonomy" id="1776859"/>
    <lineage>
        <taxon>Bacteria</taxon>
        <taxon>Pseudomonadati</taxon>
        <taxon>Bacteroidota</taxon>
        <taxon>Sphingobacteriia</taxon>
        <taxon>Sphingobacteriales</taxon>
        <taxon>Sphingobacteriaceae</taxon>
        <taxon>Sphingobacterium</taxon>
    </lineage>
</organism>
<comment type="caution">
    <text evidence="5">The sequence shown here is derived from an EMBL/GenBank/DDBJ whole genome shotgun (WGS) entry which is preliminary data.</text>
</comment>
<dbReference type="InterPro" id="IPR011006">
    <property type="entry name" value="CheY-like_superfamily"/>
</dbReference>
<dbReference type="SMART" id="SM00448">
    <property type="entry name" value="REC"/>
    <property type="match status" value="1"/>
</dbReference>